<evidence type="ECO:0000313" key="3">
    <source>
        <dbReference type="Proteomes" id="UP001055580"/>
    </source>
</evidence>
<keyword evidence="3" id="KW-1185">Reference proteome</keyword>
<sequence>MTGPAGLDFEPEIQFPENAFDAARVFLGAMAYPERGAGQLVGLGAPFTAALWNYVVWNGRQARGLRYVREKFADPNFKPPAKRDFEGTLDRGLRRLRRRSTAYSLIGTQMINGFFAVLEDSARLTRAGRRDEAFVIHPGAKFEPCRPELWARNTRSPRQTITNDVDRWAKRFGLNSTGKAADSSQKVKDLVRRAYLQSRPVLHMTHALNVVCTEIGPKLDGWDDWDWLLVLLWNPEAWVWDAIGTASSWREISRFHFTPDLEPSHMIDLILPEKMQDNAPCHDPLKRAIPATEEGAVDANTERTDDIPGRSGGSAERGSDGYHGRAATPGLTGQGTT</sequence>
<proteinExistence type="predicted"/>
<name>A0ABY4TXM5_9SPHN</name>
<dbReference type="EMBL" id="CP098401">
    <property type="protein sequence ID" value="URW75904.1"/>
    <property type="molecule type" value="Genomic_DNA"/>
</dbReference>
<evidence type="ECO:0000256" key="1">
    <source>
        <dbReference type="SAM" id="MobiDB-lite"/>
    </source>
</evidence>
<gene>
    <name evidence="2" type="ORF">M9980_01335</name>
</gene>
<reference evidence="2" key="1">
    <citation type="submission" date="2022-05" db="EMBL/GenBank/DDBJ databases">
        <title>Sphingomonas sp. strain RMG20 Genome sequencing and assembly.</title>
        <authorList>
            <person name="Kim I."/>
        </authorList>
    </citation>
    <scope>NUCLEOTIDE SEQUENCE</scope>
    <source>
        <strain evidence="2">RMG20</strain>
    </source>
</reference>
<accession>A0ABY4TXM5</accession>
<protein>
    <submittedName>
        <fullName evidence="2">Uncharacterized protein</fullName>
    </submittedName>
</protein>
<evidence type="ECO:0000313" key="2">
    <source>
        <dbReference type="EMBL" id="URW75904.1"/>
    </source>
</evidence>
<organism evidence="2 3">
    <name type="scientific">Sphingomonas donggukensis</name>
    <dbReference type="NCBI Taxonomy" id="2949093"/>
    <lineage>
        <taxon>Bacteria</taxon>
        <taxon>Pseudomonadati</taxon>
        <taxon>Pseudomonadota</taxon>
        <taxon>Alphaproteobacteria</taxon>
        <taxon>Sphingomonadales</taxon>
        <taxon>Sphingomonadaceae</taxon>
        <taxon>Sphingomonas</taxon>
    </lineage>
</organism>
<feature type="region of interest" description="Disordered" evidence="1">
    <location>
        <begin position="291"/>
        <end position="337"/>
    </location>
</feature>
<dbReference type="Proteomes" id="UP001055580">
    <property type="component" value="Chromosome"/>
</dbReference>
<dbReference type="RefSeq" id="WP_250752565.1">
    <property type="nucleotide sequence ID" value="NZ_CP098401.1"/>
</dbReference>